<evidence type="ECO:0000313" key="2">
    <source>
        <dbReference type="Proteomes" id="UP000765509"/>
    </source>
</evidence>
<protein>
    <submittedName>
        <fullName evidence="1">Uncharacterized protein</fullName>
    </submittedName>
</protein>
<dbReference type="AlphaFoldDB" id="A0A9Q3HDQ8"/>
<reference evidence="1" key="1">
    <citation type="submission" date="2021-03" db="EMBL/GenBank/DDBJ databases">
        <title>Draft genome sequence of rust myrtle Austropuccinia psidii MF-1, a brazilian biotype.</title>
        <authorList>
            <person name="Quecine M.C."/>
            <person name="Pachon D.M.R."/>
            <person name="Bonatelli M.L."/>
            <person name="Correr F.H."/>
            <person name="Franceschini L.M."/>
            <person name="Leite T.F."/>
            <person name="Margarido G.R.A."/>
            <person name="Almeida C.A."/>
            <person name="Ferrarezi J.A."/>
            <person name="Labate C.A."/>
        </authorList>
    </citation>
    <scope>NUCLEOTIDE SEQUENCE</scope>
    <source>
        <strain evidence="1">MF-1</strain>
    </source>
</reference>
<dbReference type="Proteomes" id="UP000765509">
    <property type="component" value="Unassembled WGS sequence"/>
</dbReference>
<name>A0A9Q3HDQ8_9BASI</name>
<comment type="caution">
    <text evidence="1">The sequence shown here is derived from an EMBL/GenBank/DDBJ whole genome shotgun (WGS) entry which is preliminary data.</text>
</comment>
<evidence type="ECO:0000313" key="1">
    <source>
        <dbReference type="EMBL" id="MBW0500577.1"/>
    </source>
</evidence>
<organism evidence="1 2">
    <name type="scientific">Austropuccinia psidii MF-1</name>
    <dbReference type="NCBI Taxonomy" id="1389203"/>
    <lineage>
        <taxon>Eukaryota</taxon>
        <taxon>Fungi</taxon>
        <taxon>Dikarya</taxon>
        <taxon>Basidiomycota</taxon>
        <taxon>Pucciniomycotina</taxon>
        <taxon>Pucciniomycetes</taxon>
        <taxon>Pucciniales</taxon>
        <taxon>Sphaerophragmiaceae</taxon>
        <taxon>Austropuccinia</taxon>
    </lineage>
</organism>
<keyword evidence="2" id="KW-1185">Reference proteome</keyword>
<sequence>MQILKNGLKEVKEGSQQFKGLNGANAATHSRQSNSLRNAKLDQSLQSAADHEEPWADPQLLSERLSSNGHVSNPPPVLSFLKPLQKPEAPIIRLTQNLGEMKPSPIAIKMKKAIFKLIFLRRFEISIKYEIKTAKDLQKLFNIAPTVEKKQEVLEKSFETLINKRRYLPELKEFLETYESIFQPELDEPLELSLEAVTQAGLSDLDDALTAIGNPYRVAIRKIYTLQEQLLERLARHPERIKARVAQIERLRTMPWASDFVMPYSRLDMSTSEKVRELEILFENDPNLRARFFRLQMVSTHPADIKGFESEIRRVGILIVRSNWQTSSRQKTAASNLLAYVYQSKVNEFSKIKLGDLQASHLYNEIERLCYHGKILMINRTRLKTAINEVSYQTNHATSSFSETDVKSFQKGLK</sequence>
<proteinExistence type="predicted"/>
<dbReference type="EMBL" id="AVOT02015888">
    <property type="protein sequence ID" value="MBW0500577.1"/>
    <property type="molecule type" value="Genomic_DNA"/>
</dbReference>
<accession>A0A9Q3HDQ8</accession>
<gene>
    <name evidence="1" type="ORF">O181_040292</name>
</gene>